<proteinExistence type="predicted"/>
<dbReference type="Proteomes" id="UP001209854">
    <property type="component" value="Unassembled WGS sequence"/>
</dbReference>
<keyword evidence="3" id="KW-1185">Reference proteome</keyword>
<evidence type="ECO:0000313" key="2">
    <source>
        <dbReference type="EMBL" id="MCW7555562.1"/>
    </source>
</evidence>
<evidence type="ECO:0000256" key="1">
    <source>
        <dbReference type="SAM" id="MobiDB-lite"/>
    </source>
</evidence>
<organism evidence="2 3">
    <name type="scientific">Endozoicomonas gorgoniicola</name>
    <dbReference type="NCBI Taxonomy" id="1234144"/>
    <lineage>
        <taxon>Bacteria</taxon>
        <taxon>Pseudomonadati</taxon>
        <taxon>Pseudomonadota</taxon>
        <taxon>Gammaproteobacteria</taxon>
        <taxon>Oceanospirillales</taxon>
        <taxon>Endozoicomonadaceae</taxon>
        <taxon>Endozoicomonas</taxon>
    </lineage>
</organism>
<gene>
    <name evidence="2" type="ORF">NX722_23645</name>
</gene>
<reference evidence="2 3" key="1">
    <citation type="submission" date="2022-10" db="EMBL/GenBank/DDBJ databases">
        <title>High-quality genome sequences of two octocoral-associated bacteria, Endozoicomonas euniceicola EF212 and Endozoicomonas gorgoniicola PS125.</title>
        <authorList>
            <person name="Chiou Y.-J."/>
            <person name="Chen Y.-H."/>
        </authorList>
    </citation>
    <scope>NUCLEOTIDE SEQUENCE [LARGE SCALE GENOMIC DNA]</scope>
    <source>
        <strain evidence="2 3">PS125</strain>
    </source>
</reference>
<accession>A0ABT3N1P8</accession>
<protein>
    <submittedName>
        <fullName evidence="2">Uncharacterized protein</fullName>
    </submittedName>
</protein>
<dbReference type="EMBL" id="JAPFCC010000001">
    <property type="protein sequence ID" value="MCW7555562.1"/>
    <property type="molecule type" value="Genomic_DNA"/>
</dbReference>
<dbReference type="RefSeq" id="WP_262565311.1">
    <property type="nucleotide sequence ID" value="NZ_JAPFCC010000001.1"/>
</dbReference>
<name>A0ABT3N1P8_9GAMM</name>
<feature type="region of interest" description="Disordered" evidence="1">
    <location>
        <begin position="285"/>
        <end position="304"/>
    </location>
</feature>
<sequence>MIPKLLVRGVANLIPLEDIKTGKLMDADCPFYCVEPLKTQEDIKESAFITVGIDYFGEWVTATGARPDKHILKAYTTTFVPLSLVKEKMKGKRQKAYLRRPRYNVDELTFTIKKDVRGEYVKGTIFCNEKNSASAYNLDAKKPDARKLTRSGILFRFIKDMKKAYGDLIEISLSSLSGGEYRTFGNSRIDKEYKEISEAVKEFPIRLENLAGSDQIKELLQSRTGIKFVQDEDVATIAVVHPESYYREQKVTDPYKVWKSVNVGRASQAVTLDASLKELKNFKARREENEQRRKNGKKPKPDEKTTIIDTVLANLLVKQEIVEGRPLISRPSLPNGWFVLPVQIEGDKETPWRWFRVAVDNGRYEFAELSKKELSELSAIAGNDDRYLLGKPSRSKGRSNDRFPMFCNIETREYMFFVRTGASVIPDDSMIGAMLEKVDQDKISPLTREQVEELAAELAEERSGANLSRLLEQFAEMSAFYLDDISKAIGTKAGDKDKRFQNISSAKVSDFFELVTERTGLSWRNTLKRTNNPALNAIYGFYFDKLSGEYFAGNAQNRNTEDYSRFNSLYQIIHSFTELPDELPEWFNSLSVRTKQSTVYPFIFKHVREFAIMQGINPVSENVIEEPKDTPAYSKGEQLGFGFGDIEKGLKNHAEPLTEAKTLEDLFLL</sequence>
<evidence type="ECO:0000313" key="3">
    <source>
        <dbReference type="Proteomes" id="UP001209854"/>
    </source>
</evidence>
<comment type="caution">
    <text evidence="2">The sequence shown here is derived from an EMBL/GenBank/DDBJ whole genome shotgun (WGS) entry which is preliminary data.</text>
</comment>